<dbReference type="Pfam" id="PF01370">
    <property type="entry name" value="Epimerase"/>
    <property type="match status" value="1"/>
</dbReference>
<name>X1CA79_9ZZZZ</name>
<feature type="domain" description="NAD-dependent epimerase/dehydratase" evidence="2">
    <location>
        <begin position="1"/>
        <end position="91"/>
    </location>
</feature>
<keyword evidence="1" id="KW-0520">NAD</keyword>
<protein>
    <recommendedName>
        <fullName evidence="2">NAD-dependent epimerase/dehydratase domain-containing protein</fullName>
    </recommendedName>
</protein>
<reference evidence="3" key="1">
    <citation type="journal article" date="2014" name="Front. Microbiol.">
        <title>High frequency of phylogenetically diverse reductive dehalogenase-homologous genes in deep subseafloor sedimentary metagenomes.</title>
        <authorList>
            <person name="Kawai M."/>
            <person name="Futagami T."/>
            <person name="Toyoda A."/>
            <person name="Takaki Y."/>
            <person name="Nishi S."/>
            <person name="Hori S."/>
            <person name="Arai W."/>
            <person name="Tsubouchi T."/>
            <person name="Morono Y."/>
            <person name="Uchiyama I."/>
            <person name="Ito T."/>
            <person name="Fujiyama A."/>
            <person name="Inagaki F."/>
            <person name="Takami H."/>
        </authorList>
    </citation>
    <scope>NUCLEOTIDE SEQUENCE</scope>
    <source>
        <strain evidence="3">Expedition CK06-06</strain>
    </source>
</reference>
<gene>
    <name evidence="3" type="ORF">S01H4_40361</name>
</gene>
<dbReference type="Gene3D" id="3.40.50.720">
    <property type="entry name" value="NAD(P)-binding Rossmann-like Domain"/>
    <property type="match status" value="1"/>
</dbReference>
<accession>X1CA79</accession>
<evidence type="ECO:0000313" key="3">
    <source>
        <dbReference type="EMBL" id="GAH05021.1"/>
    </source>
</evidence>
<dbReference type="PRINTS" id="PR01713">
    <property type="entry name" value="NUCEPIMERASE"/>
</dbReference>
<dbReference type="EMBL" id="BART01021967">
    <property type="protein sequence ID" value="GAH05021.1"/>
    <property type="molecule type" value="Genomic_DNA"/>
</dbReference>
<dbReference type="Gene3D" id="3.90.25.10">
    <property type="entry name" value="UDP-galactose 4-epimerase, domain 1"/>
    <property type="match status" value="1"/>
</dbReference>
<evidence type="ECO:0000259" key="2">
    <source>
        <dbReference type="Pfam" id="PF01370"/>
    </source>
</evidence>
<dbReference type="SUPFAM" id="SSF51735">
    <property type="entry name" value="NAD(P)-binding Rossmann-fold domains"/>
    <property type="match status" value="1"/>
</dbReference>
<feature type="non-terminal residue" evidence="3">
    <location>
        <position position="1"/>
    </location>
</feature>
<dbReference type="InterPro" id="IPR001509">
    <property type="entry name" value="Epimerase_deHydtase"/>
</dbReference>
<organism evidence="3">
    <name type="scientific">marine sediment metagenome</name>
    <dbReference type="NCBI Taxonomy" id="412755"/>
    <lineage>
        <taxon>unclassified sequences</taxon>
        <taxon>metagenomes</taxon>
        <taxon>ecological metagenomes</taxon>
    </lineage>
</organism>
<comment type="caution">
    <text evidence="3">The sequence shown here is derived from an EMBL/GenBank/DDBJ whole genome shotgun (WGS) entry which is preliminary data.</text>
</comment>
<dbReference type="InterPro" id="IPR036291">
    <property type="entry name" value="NAD(P)-bd_dom_sf"/>
</dbReference>
<dbReference type="AlphaFoldDB" id="X1CA79"/>
<proteinExistence type="predicted"/>
<sequence length="163" mass="18381">ATKKAGEALLYSFHSLYKIPTTCLRFFTVYGPRGRPDMATFKFIDKIYKGLTIQQYGDGSSARDYTFVLDIVDGIMAALNKPQEFEIYNLGGSSPVKLSDYIQKIENIVGKDAIIENLENQAGDVSLTYADISKAKRELNYSPSYNIEKGLKATFEWYQAIME</sequence>
<dbReference type="PANTHER" id="PTHR43574">
    <property type="entry name" value="EPIMERASE-RELATED"/>
    <property type="match status" value="1"/>
</dbReference>
<evidence type="ECO:0000256" key="1">
    <source>
        <dbReference type="ARBA" id="ARBA00023027"/>
    </source>
</evidence>